<dbReference type="RefSeq" id="XP_028284205.1">
    <property type="nucleotide sequence ID" value="XM_028428404.1"/>
</dbReference>
<feature type="domain" description="Interferon/interleukin receptor" evidence="20">
    <location>
        <begin position="133"/>
        <end position="233"/>
    </location>
</feature>
<reference evidence="22" key="1">
    <citation type="submission" date="2025-08" db="UniProtKB">
        <authorList>
            <consortium name="RefSeq"/>
        </authorList>
    </citation>
    <scope>IDENTIFICATION</scope>
</reference>
<keyword evidence="21" id="KW-1185">Reference proteome</keyword>
<keyword evidence="15" id="KW-0449">Lipoprotein</keyword>
<evidence type="ECO:0000259" key="20">
    <source>
        <dbReference type="Pfam" id="PF09294"/>
    </source>
</evidence>
<comment type="similarity">
    <text evidence="3">Belongs to the tissue factor family.</text>
</comment>
<keyword evidence="6 17" id="KW-0812">Transmembrane</keyword>
<dbReference type="Proteomes" id="UP000515145">
    <property type="component" value="Chromosome 17"/>
</dbReference>
<dbReference type="AlphaFoldDB" id="A0A6P7K4G3"/>
<evidence type="ECO:0000256" key="2">
    <source>
        <dbReference type="ARBA" id="ARBA00004479"/>
    </source>
</evidence>
<dbReference type="InterPro" id="IPR050650">
    <property type="entry name" value="Type-II_Cytokine-TF_Rcpt"/>
</dbReference>
<feature type="signal peptide" evidence="18">
    <location>
        <begin position="1"/>
        <end position="22"/>
    </location>
</feature>
<proteinExistence type="inferred from homology"/>
<feature type="domain" description="Fibronectin type-III" evidence="19">
    <location>
        <begin position="8"/>
        <end position="103"/>
    </location>
</feature>
<dbReference type="SUPFAM" id="SSF49265">
    <property type="entry name" value="Fibronectin type III"/>
    <property type="match status" value="2"/>
</dbReference>
<evidence type="ECO:0000313" key="22">
    <source>
        <dbReference type="RefSeq" id="XP_028284205.1"/>
    </source>
</evidence>
<keyword evidence="12" id="KW-0564">Palmitate</keyword>
<dbReference type="InterPro" id="IPR015373">
    <property type="entry name" value="Interferon/interleukin_rcp_dom"/>
</dbReference>
<evidence type="ECO:0000256" key="4">
    <source>
        <dbReference type="ARBA" id="ARBA00011184"/>
    </source>
</evidence>
<dbReference type="PANTHER" id="PTHR20859">
    <property type="entry name" value="INTERFERON/INTERLEUKIN RECEPTOR"/>
    <property type="match status" value="1"/>
</dbReference>
<evidence type="ECO:0000313" key="21">
    <source>
        <dbReference type="Proteomes" id="UP000515145"/>
    </source>
</evidence>
<evidence type="ECO:0000256" key="1">
    <source>
        <dbReference type="ARBA" id="ARBA00002201"/>
    </source>
</evidence>
<evidence type="ECO:0000256" key="12">
    <source>
        <dbReference type="ARBA" id="ARBA00023139"/>
    </source>
</evidence>
<keyword evidence="11 17" id="KW-0472">Membrane</keyword>
<keyword evidence="7" id="KW-0356">Hemostasis</keyword>
<dbReference type="InterPro" id="IPR036116">
    <property type="entry name" value="FN3_sf"/>
</dbReference>
<evidence type="ECO:0000256" key="15">
    <source>
        <dbReference type="ARBA" id="ARBA00023288"/>
    </source>
</evidence>
<evidence type="ECO:0000259" key="19">
    <source>
        <dbReference type="Pfam" id="PF01108"/>
    </source>
</evidence>
<dbReference type="InterPro" id="IPR003961">
    <property type="entry name" value="FN3_dom"/>
</dbReference>
<evidence type="ECO:0000256" key="14">
    <source>
        <dbReference type="ARBA" id="ARBA00023180"/>
    </source>
</evidence>
<dbReference type="Pfam" id="PF09294">
    <property type="entry name" value="Interfer-bind"/>
    <property type="match status" value="1"/>
</dbReference>
<keyword evidence="14" id="KW-0325">Glycoprotein</keyword>
<keyword evidence="8 18" id="KW-0732">Signal</keyword>
<evidence type="ECO:0000256" key="6">
    <source>
        <dbReference type="ARBA" id="ARBA00022692"/>
    </source>
</evidence>
<evidence type="ECO:0000256" key="9">
    <source>
        <dbReference type="ARBA" id="ARBA00022989"/>
    </source>
</evidence>
<sequence>MASLKTLLYLGICLSARRMTNADENSAPKADKVRWVSVDFTTSLIWNAKPSDYTFTVLYSADNSDWTESPDCIDISETECDLTNHLIPLDRMYSADIKTEPPSTVDIDPDELPHTYSPLFNPYRESNISALKFTVESVRDGRVTVNITDPVTSIHKHGKQLSIRDILKNDLKYKISYYKSGSTGKRDIIFASSMANISGLDAGHSYCFMVAAFIPSRPKPSQHGVWSTQVCTSSNETVLKDLSFEAWIGVAFILLAALIIIITVSVLCCRQRNKMLRTSQTSAPI</sequence>
<evidence type="ECO:0000256" key="11">
    <source>
        <dbReference type="ARBA" id="ARBA00023136"/>
    </source>
</evidence>
<dbReference type="GeneID" id="114450356"/>
<evidence type="ECO:0000256" key="16">
    <source>
        <dbReference type="ARBA" id="ARBA00031171"/>
    </source>
</evidence>
<evidence type="ECO:0000256" key="8">
    <source>
        <dbReference type="ARBA" id="ARBA00022729"/>
    </source>
</evidence>
<protein>
    <recommendedName>
        <fullName evidence="5">Tissue factor</fullName>
    </recommendedName>
    <alternativeName>
        <fullName evidence="16">Coagulation factor III</fullName>
    </alternativeName>
</protein>
<gene>
    <name evidence="22" type="primary">LOC114450356</name>
</gene>
<evidence type="ECO:0000256" key="13">
    <source>
        <dbReference type="ARBA" id="ARBA00023157"/>
    </source>
</evidence>
<keyword evidence="10" id="KW-0094">Blood coagulation</keyword>
<dbReference type="InterPro" id="IPR001187">
    <property type="entry name" value="Tissue_factor"/>
</dbReference>
<accession>A0A6P7K4G3</accession>
<evidence type="ECO:0000256" key="5">
    <source>
        <dbReference type="ARBA" id="ARBA00018722"/>
    </source>
</evidence>
<dbReference type="InterPro" id="IPR013783">
    <property type="entry name" value="Ig-like_fold"/>
</dbReference>
<dbReference type="Gene3D" id="2.60.40.10">
    <property type="entry name" value="Immunoglobulins"/>
    <property type="match status" value="2"/>
</dbReference>
<evidence type="ECO:0000256" key="17">
    <source>
        <dbReference type="SAM" id="Phobius"/>
    </source>
</evidence>
<dbReference type="PANTHER" id="PTHR20859:SF22">
    <property type="entry name" value="TISSUE FACTOR"/>
    <property type="match status" value="1"/>
</dbReference>
<organism evidence="21 22">
    <name type="scientific">Parambassis ranga</name>
    <name type="common">Indian glassy fish</name>
    <dbReference type="NCBI Taxonomy" id="210632"/>
    <lineage>
        <taxon>Eukaryota</taxon>
        <taxon>Metazoa</taxon>
        <taxon>Chordata</taxon>
        <taxon>Craniata</taxon>
        <taxon>Vertebrata</taxon>
        <taxon>Euteleostomi</taxon>
        <taxon>Actinopterygii</taxon>
        <taxon>Neopterygii</taxon>
        <taxon>Teleostei</taxon>
        <taxon>Neoteleostei</taxon>
        <taxon>Acanthomorphata</taxon>
        <taxon>Ovalentaria</taxon>
        <taxon>Ambassidae</taxon>
        <taxon>Parambassis</taxon>
    </lineage>
</organism>
<keyword evidence="9 17" id="KW-1133">Transmembrane helix</keyword>
<comment type="subcellular location">
    <subcellularLocation>
        <location evidence="2">Membrane</location>
        <topology evidence="2">Single-pass type I membrane protein</topology>
    </subcellularLocation>
</comment>
<comment type="function">
    <text evidence="1">Initiates blood coagulation by forming a complex with circulating factor VII or VIIa. The [TF:VIIa] complex activates factors IX or X by specific limited proteolysis. TF plays a role in normal hemostasis by initiating the cell-surface assembly and propagation of the coagulation protease cascade.</text>
</comment>
<name>A0A6P7K4G3_9TELE</name>
<feature type="transmembrane region" description="Helical" evidence="17">
    <location>
        <begin position="246"/>
        <end position="269"/>
    </location>
</feature>
<dbReference type="FunFam" id="2.60.40.10:FF:000899">
    <property type="entry name" value="Tissue factor"/>
    <property type="match status" value="1"/>
</dbReference>
<dbReference type="GO" id="GO:0004896">
    <property type="term" value="F:cytokine receptor activity"/>
    <property type="evidence" value="ECO:0007669"/>
    <property type="project" value="TreeGrafter"/>
</dbReference>
<evidence type="ECO:0000256" key="18">
    <source>
        <dbReference type="SAM" id="SignalP"/>
    </source>
</evidence>
<evidence type="ECO:0000256" key="7">
    <source>
        <dbReference type="ARBA" id="ARBA00022696"/>
    </source>
</evidence>
<evidence type="ECO:0000256" key="10">
    <source>
        <dbReference type="ARBA" id="ARBA00023084"/>
    </source>
</evidence>
<feature type="chain" id="PRO_5027851894" description="Tissue factor" evidence="18">
    <location>
        <begin position="23"/>
        <end position="285"/>
    </location>
</feature>
<evidence type="ECO:0000256" key="3">
    <source>
        <dbReference type="ARBA" id="ARBA00009197"/>
    </source>
</evidence>
<dbReference type="Pfam" id="PF01108">
    <property type="entry name" value="Tissue_fac"/>
    <property type="match status" value="1"/>
</dbReference>
<keyword evidence="13" id="KW-1015">Disulfide bond</keyword>
<dbReference type="PRINTS" id="PR00346">
    <property type="entry name" value="TISSUEFACTOR"/>
</dbReference>
<dbReference type="GO" id="GO:0007596">
    <property type="term" value="P:blood coagulation"/>
    <property type="evidence" value="ECO:0007669"/>
    <property type="project" value="UniProtKB-KW"/>
</dbReference>
<comment type="subunit">
    <text evidence="4">Interacts with HSPE; the interaction, inhibited by heparin, promotes the generation of activated factor X and activates coagulation in the presence of activated factor VII.</text>
</comment>
<dbReference type="GO" id="GO:0005886">
    <property type="term" value="C:plasma membrane"/>
    <property type="evidence" value="ECO:0007669"/>
    <property type="project" value="TreeGrafter"/>
</dbReference>